<dbReference type="InterPro" id="IPR018392">
    <property type="entry name" value="LysM"/>
</dbReference>
<accession>A0ABR9DPC8</accession>
<name>A0ABR9DPC8_9MICO</name>
<sequence>MPTPTKQHQTASLPTEMRRGGRSALAAVRAIVVAAVLLAVAAGLALSVVHALRAGTDTDPSAVVRAAVGALGALVAVRSAFWSFVAAFVCLAEGPGRTARLAERALRSRAPFLARKLLVGTVGATLVLAPLPASAVVTAPDVAAPAHVAADARILPGQVLAWPVTTEPPASRTTTRGTPDEAARTVVVRPGDTLWGLTAAALPDASPADLVAAWPVLHRLNHDAVGDDPRQLQPGTRLHLPAVDDDARAFLTTDLDRPETR</sequence>
<keyword evidence="1" id="KW-0472">Membrane</keyword>
<comment type="caution">
    <text evidence="2">The sequence shown here is derived from an EMBL/GenBank/DDBJ whole genome shotgun (WGS) entry which is preliminary data.</text>
</comment>
<gene>
    <name evidence="2" type="ORF">IGS67_05625</name>
</gene>
<keyword evidence="1" id="KW-1133">Transmembrane helix</keyword>
<dbReference type="RefSeq" id="WP_192278671.1">
    <property type="nucleotide sequence ID" value="NZ_JACZDF010000002.1"/>
</dbReference>
<keyword evidence="3" id="KW-1185">Reference proteome</keyword>
<dbReference type="Gene3D" id="3.10.350.10">
    <property type="entry name" value="LysM domain"/>
    <property type="match status" value="1"/>
</dbReference>
<feature type="transmembrane region" description="Helical" evidence="1">
    <location>
        <begin position="66"/>
        <end position="92"/>
    </location>
</feature>
<feature type="transmembrane region" description="Helical" evidence="1">
    <location>
        <begin position="26"/>
        <end position="46"/>
    </location>
</feature>
<dbReference type="CDD" id="cd00118">
    <property type="entry name" value="LysM"/>
    <property type="match status" value="1"/>
</dbReference>
<keyword evidence="1" id="KW-0812">Transmembrane</keyword>
<evidence type="ECO:0000313" key="3">
    <source>
        <dbReference type="Proteomes" id="UP000642107"/>
    </source>
</evidence>
<dbReference type="Proteomes" id="UP000642107">
    <property type="component" value="Unassembled WGS sequence"/>
</dbReference>
<protein>
    <submittedName>
        <fullName evidence="2">LysM peptidoglycan-binding domain-containing protein</fullName>
    </submittedName>
</protein>
<dbReference type="EMBL" id="JACZDF010000002">
    <property type="protein sequence ID" value="MBD9698975.1"/>
    <property type="molecule type" value="Genomic_DNA"/>
</dbReference>
<proteinExistence type="predicted"/>
<evidence type="ECO:0000256" key="1">
    <source>
        <dbReference type="SAM" id="Phobius"/>
    </source>
</evidence>
<reference evidence="2 3" key="1">
    <citation type="submission" date="2020-09" db="EMBL/GenBank/DDBJ databases">
        <title>Flavimobilis rhizosphaerae sp. nov., isolated from rhizosphere soil of Spartina alterniflora.</title>
        <authorList>
            <person name="Hanqin C."/>
        </authorList>
    </citation>
    <scope>NUCLEOTIDE SEQUENCE [LARGE SCALE GENOMIC DNA]</scope>
    <source>
        <strain evidence="2 3">GY 10621</strain>
    </source>
</reference>
<organism evidence="2 3">
    <name type="scientific">Flavimobilis rhizosphaerae</name>
    <dbReference type="NCBI Taxonomy" id="2775421"/>
    <lineage>
        <taxon>Bacteria</taxon>
        <taxon>Bacillati</taxon>
        <taxon>Actinomycetota</taxon>
        <taxon>Actinomycetes</taxon>
        <taxon>Micrococcales</taxon>
        <taxon>Jonesiaceae</taxon>
        <taxon>Flavimobilis</taxon>
    </lineage>
</organism>
<dbReference type="InterPro" id="IPR036779">
    <property type="entry name" value="LysM_dom_sf"/>
</dbReference>
<evidence type="ECO:0000313" key="2">
    <source>
        <dbReference type="EMBL" id="MBD9698975.1"/>
    </source>
</evidence>
<feature type="transmembrane region" description="Helical" evidence="1">
    <location>
        <begin position="113"/>
        <end position="131"/>
    </location>
</feature>